<proteinExistence type="predicted"/>
<keyword evidence="1" id="KW-1133">Transmembrane helix</keyword>
<dbReference type="AlphaFoldDB" id="A0A9E7HRY2"/>
<evidence type="ECO:0000256" key="1">
    <source>
        <dbReference type="SAM" id="Phobius"/>
    </source>
</evidence>
<keyword evidence="1" id="KW-0472">Membrane</keyword>
<name>A0A9E7HRY2_9LILI</name>
<protein>
    <submittedName>
        <fullName evidence="2">Uncharacterized protein</fullName>
    </submittedName>
</protein>
<evidence type="ECO:0000313" key="2">
    <source>
        <dbReference type="EMBL" id="URE38805.1"/>
    </source>
</evidence>
<dbReference type="EMBL" id="CP097510">
    <property type="protein sequence ID" value="URE38805.1"/>
    <property type="molecule type" value="Genomic_DNA"/>
</dbReference>
<organism evidence="2 3">
    <name type="scientific">Musa troglodytarum</name>
    <name type="common">fe'i banana</name>
    <dbReference type="NCBI Taxonomy" id="320322"/>
    <lineage>
        <taxon>Eukaryota</taxon>
        <taxon>Viridiplantae</taxon>
        <taxon>Streptophyta</taxon>
        <taxon>Embryophyta</taxon>
        <taxon>Tracheophyta</taxon>
        <taxon>Spermatophyta</taxon>
        <taxon>Magnoliopsida</taxon>
        <taxon>Liliopsida</taxon>
        <taxon>Zingiberales</taxon>
        <taxon>Musaceae</taxon>
        <taxon>Musa</taxon>
    </lineage>
</organism>
<dbReference type="Proteomes" id="UP001055439">
    <property type="component" value="Chromosome 8"/>
</dbReference>
<accession>A0A9E7HRY2</accession>
<feature type="transmembrane region" description="Helical" evidence="1">
    <location>
        <begin position="57"/>
        <end position="76"/>
    </location>
</feature>
<feature type="transmembrane region" description="Helical" evidence="1">
    <location>
        <begin position="20"/>
        <end position="45"/>
    </location>
</feature>
<sequence length="86" mass="9784">MLSGGRKMQALVLADSSHPYGLWQLLPLPSSCCGALLSLIPVRLCSHLRLQEITWRARCFCSWVLCIWMFVATLSFRQLNCVKEQT</sequence>
<keyword evidence="3" id="KW-1185">Reference proteome</keyword>
<reference evidence="2" key="1">
    <citation type="submission" date="2022-05" db="EMBL/GenBank/DDBJ databases">
        <title>The Musa troglodytarum L. genome provides insights into the mechanism of non-climacteric behaviour and enrichment of carotenoids.</title>
        <authorList>
            <person name="Wang J."/>
        </authorList>
    </citation>
    <scope>NUCLEOTIDE SEQUENCE</scope>
    <source>
        <tissue evidence="2">Leaf</tissue>
    </source>
</reference>
<gene>
    <name evidence="2" type="ORF">MUK42_35672</name>
</gene>
<evidence type="ECO:0000313" key="3">
    <source>
        <dbReference type="Proteomes" id="UP001055439"/>
    </source>
</evidence>
<dbReference type="OrthoDB" id="10410077at2759"/>
<keyword evidence="1" id="KW-0812">Transmembrane</keyword>